<feature type="binding site" evidence="18">
    <location>
        <position position="63"/>
    </location>
    <ligand>
        <name>K(+)</name>
        <dbReference type="ChEBI" id="CHEBI:29103"/>
    </ligand>
</feature>
<dbReference type="AlphaFoldDB" id="A0A4S4A6L5"/>
<evidence type="ECO:0000256" key="13">
    <source>
        <dbReference type="ARBA" id="ARBA00023268"/>
    </source>
</evidence>
<feature type="binding site" evidence="17">
    <location>
        <position position="441"/>
    </location>
    <ligand>
        <name>(6S)-NADPHX</name>
        <dbReference type="ChEBI" id="CHEBI:64076"/>
    </ligand>
</feature>
<dbReference type="GO" id="GO:0005524">
    <property type="term" value="F:ATP binding"/>
    <property type="evidence" value="ECO:0007669"/>
    <property type="project" value="UniProtKB-UniRule"/>
</dbReference>
<evidence type="ECO:0000256" key="15">
    <source>
        <dbReference type="ARBA" id="ARBA00048238"/>
    </source>
</evidence>
<keyword evidence="10 17" id="KW-0520">NAD</keyword>
<dbReference type="InterPro" id="IPR017953">
    <property type="entry name" value="Carbohydrate_kinase_pred_CS"/>
</dbReference>
<dbReference type="RefSeq" id="WP_190235037.1">
    <property type="nucleotide sequence ID" value="NZ_SSOA01000001.1"/>
</dbReference>
<comment type="caution">
    <text evidence="18">Lacks conserved residue(s) required for the propagation of feature annotation.</text>
</comment>
<dbReference type="Gene3D" id="3.40.50.10260">
    <property type="entry name" value="YjeF N-terminal domain"/>
    <property type="match status" value="1"/>
</dbReference>
<keyword evidence="13" id="KW-0511">Multifunctional enzyme</keyword>
<feature type="binding site" evidence="18">
    <location>
        <position position="123"/>
    </location>
    <ligand>
        <name>K(+)</name>
        <dbReference type="ChEBI" id="CHEBI:29103"/>
    </ligand>
</feature>
<dbReference type="InterPro" id="IPR030677">
    <property type="entry name" value="Nnr"/>
</dbReference>
<evidence type="ECO:0000256" key="11">
    <source>
        <dbReference type="ARBA" id="ARBA00023235"/>
    </source>
</evidence>
<feature type="binding site" evidence="18">
    <location>
        <position position="156"/>
    </location>
    <ligand>
        <name>(6S)-NADPHX</name>
        <dbReference type="ChEBI" id="CHEBI:64076"/>
    </ligand>
</feature>
<dbReference type="HAMAP" id="MF_01966">
    <property type="entry name" value="NADHX_epimerase"/>
    <property type="match status" value="1"/>
</dbReference>
<keyword evidence="5 18" id="KW-0479">Metal-binding</keyword>
<dbReference type="PROSITE" id="PS51385">
    <property type="entry name" value="YJEF_N"/>
    <property type="match status" value="1"/>
</dbReference>
<comment type="function">
    <text evidence="17">Catalyzes the dehydration of the S-form of NAD(P)HX at the expense of ADP, which is converted to AMP. Together with NAD(P)HX epimerase, which catalyzes the epimerization of the S- and R-forms, the enzyme allows the repair of both epimers of NAD(P)HX, a damaged form of NAD(P)H that is a result of enzymatic or heat-dependent hydration.</text>
</comment>
<dbReference type="PANTHER" id="PTHR12592">
    <property type="entry name" value="ATP-DEPENDENT (S)-NAD(P)H-HYDRATE DEHYDRATASE FAMILY MEMBER"/>
    <property type="match status" value="1"/>
</dbReference>
<evidence type="ECO:0000256" key="18">
    <source>
        <dbReference type="HAMAP-Rule" id="MF_01966"/>
    </source>
</evidence>
<dbReference type="Gene3D" id="3.40.1190.20">
    <property type="match status" value="1"/>
</dbReference>
<sequence>MKQRSFYHLITPAAMAAVDRDAARSGIDSLGLMQKAGQAVSAAALRLFPDAMRMAVLCGPGNNGGDGYIAAEALRMSGVDVQVFHLGDPALLKSDASSAFLAYRGKLRPLAEYVPCSGDLVIDALFGAGLGRSLEPPVVEIIEAINAASVPVVAVDLPSGLDGLTGHPRPVAFQACHTVTFMARKPGHVLMPGRALCGSVEVFGIGIPHRILDAHRGEVAVNTPSVWEGSLPKLTGSAYKFTRGHLTVFSGPMSATGAARLSAMAGLKAGAGLVTLAAPAEALAVNSAQTTAVMVKEVDDLSTLRDYLQDTRMSAFVLGPGFGVGEKARAFALALRDRKLVLDADGISSFKDKSQDLFAYFAKNVPTQLVMTPHEGEFARLFPEIAKDQTLGKVQKAQAAAKCSNAIVVYKGADTVIASPDGAALINENAPPWLATAGSGDVLAGIIGGLLAQGMPAFEAAAAGVYMHGEAALRVGEGLTAEDLAAAVRPLQIETAF</sequence>
<dbReference type="InterPro" id="IPR004443">
    <property type="entry name" value="YjeF_N_dom"/>
</dbReference>
<dbReference type="PROSITE" id="PS01050">
    <property type="entry name" value="YJEF_C_2"/>
    <property type="match status" value="1"/>
</dbReference>
<dbReference type="CDD" id="cd01171">
    <property type="entry name" value="YXKO-related"/>
    <property type="match status" value="1"/>
</dbReference>
<comment type="similarity">
    <text evidence="4 19">In the C-terminal section; belongs to the NnrD/CARKD family.</text>
</comment>
<name>A0A4S4A6L5_9HYPH</name>
<evidence type="ECO:0000313" key="22">
    <source>
        <dbReference type="EMBL" id="THF54193.1"/>
    </source>
</evidence>
<dbReference type="GO" id="GO:0046872">
    <property type="term" value="F:metal ion binding"/>
    <property type="evidence" value="ECO:0007669"/>
    <property type="project" value="UniProtKB-UniRule"/>
</dbReference>
<dbReference type="SUPFAM" id="SSF64153">
    <property type="entry name" value="YjeF N-terminal domain-like"/>
    <property type="match status" value="1"/>
</dbReference>
<evidence type="ECO:0000256" key="14">
    <source>
        <dbReference type="ARBA" id="ARBA00025153"/>
    </source>
</evidence>
<dbReference type="Pfam" id="PF03853">
    <property type="entry name" value="YjeF_N"/>
    <property type="match status" value="1"/>
</dbReference>
<evidence type="ECO:0000259" key="21">
    <source>
        <dbReference type="PROSITE" id="PS51385"/>
    </source>
</evidence>
<proteinExistence type="inferred from homology"/>
<dbReference type="EMBL" id="SSOA01000001">
    <property type="protein sequence ID" value="THF54193.1"/>
    <property type="molecule type" value="Genomic_DNA"/>
</dbReference>
<dbReference type="NCBIfam" id="TIGR00197">
    <property type="entry name" value="yjeF_nterm"/>
    <property type="match status" value="1"/>
</dbReference>
<feature type="binding site" evidence="18">
    <location>
        <begin position="62"/>
        <end position="66"/>
    </location>
    <ligand>
        <name>(6S)-NADPHX</name>
        <dbReference type="ChEBI" id="CHEBI:64076"/>
    </ligand>
</feature>
<feature type="domain" description="YjeF N-terminal" evidence="21">
    <location>
        <begin position="15"/>
        <end position="213"/>
    </location>
</feature>
<dbReference type="HAMAP" id="MF_01965">
    <property type="entry name" value="NADHX_dehydratase"/>
    <property type="match status" value="1"/>
</dbReference>
<dbReference type="EC" id="5.1.99.6" evidence="19"/>
<dbReference type="EC" id="4.2.1.136" evidence="19"/>
<keyword evidence="8 17" id="KW-0521">NADP</keyword>
<gene>
    <name evidence="18" type="primary">nnrE</name>
    <name evidence="17" type="synonym">nnrD</name>
    <name evidence="22" type="ORF">E6C51_03650</name>
</gene>
<feature type="domain" description="YjeF C-terminal" evidence="20">
    <location>
        <begin position="223"/>
        <end position="495"/>
    </location>
</feature>
<dbReference type="NCBIfam" id="TIGR00196">
    <property type="entry name" value="yjeF_cterm"/>
    <property type="match status" value="1"/>
</dbReference>
<comment type="catalytic activity">
    <reaction evidence="15 17 19">
        <text>(6S)-NADHX + ADP = AMP + phosphate + NADH + H(+)</text>
        <dbReference type="Rhea" id="RHEA:32223"/>
        <dbReference type="ChEBI" id="CHEBI:15378"/>
        <dbReference type="ChEBI" id="CHEBI:43474"/>
        <dbReference type="ChEBI" id="CHEBI:57945"/>
        <dbReference type="ChEBI" id="CHEBI:64074"/>
        <dbReference type="ChEBI" id="CHEBI:456215"/>
        <dbReference type="ChEBI" id="CHEBI:456216"/>
        <dbReference type="EC" id="4.2.1.136"/>
    </reaction>
</comment>
<evidence type="ECO:0000259" key="20">
    <source>
        <dbReference type="PROSITE" id="PS51383"/>
    </source>
</evidence>
<dbReference type="PIRSF" id="PIRSF017184">
    <property type="entry name" value="Nnr"/>
    <property type="match status" value="1"/>
</dbReference>
<keyword evidence="11 18" id="KW-0413">Isomerase</keyword>
<evidence type="ECO:0000256" key="4">
    <source>
        <dbReference type="ARBA" id="ARBA00009524"/>
    </source>
</evidence>
<feature type="binding site" evidence="17">
    <location>
        <position position="258"/>
    </location>
    <ligand>
        <name>(6S)-NADPHX</name>
        <dbReference type="ChEBI" id="CHEBI:64076"/>
    </ligand>
</feature>
<dbReference type="InterPro" id="IPR029056">
    <property type="entry name" value="Ribokinase-like"/>
</dbReference>
<keyword evidence="12 17" id="KW-0456">Lyase</keyword>
<comment type="function">
    <text evidence="14 19">Bifunctional enzyme that catalyzes the epimerization of the S- and R-forms of NAD(P)HX and the dehydration of the S-form of NAD(P)HX at the expense of ADP, which is converted to AMP. This allows the repair of both epimers of NAD(P)HX, a damaged form of NAD(P)H that is a result of enzymatic or heat-dependent hydration.</text>
</comment>
<feature type="binding site" evidence="18">
    <location>
        <begin position="127"/>
        <end position="133"/>
    </location>
    <ligand>
        <name>(6S)-NADPHX</name>
        <dbReference type="ChEBI" id="CHEBI:64076"/>
    </ligand>
</feature>
<evidence type="ECO:0000256" key="9">
    <source>
        <dbReference type="ARBA" id="ARBA00022958"/>
    </source>
</evidence>
<evidence type="ECO:0000256" key="8">
    <source>
        <dbReference type="ARBA" id="ARBA00022857"/>
    </source>
</evidence>
<keyword evidence="7 17" id="KW-0067">ATP-binding</keyword>
<evidence type="ECO:0000256" key="6">
    <source>
        <dbReference type="ARBA" id="ARBA00022741"/>
    </source>
</evidence>
<keyword evidence="9 18" id="KW-0630">Potassium</keyword>
<feature type="binding site" evidence="17">
    <location>
        <position position="321"/>
    </location>
    <ligand>
        <name>(6S)-NADPHX</name>
        <dbReference type="ChEBI" id="CHEBI:64076"/>
    </ligand>
</feature>
<dbReference type="GO" id="GO:0052855">
    <property type="term" value="F:ADP-dependent NAD(P)H-hydrate dehydratase activity"/>
    <property type="evidence" value="ECO:0007669"/>
    <property type="project" value="UniProtKB-UniRule"/>
</dbReference>
<keyword evidence="6 17" id="KW-0547">Nucleotide-binding</keyword>
<dbReference type="GO" id="GO:0052856">
    <property type="term" value="F:NAD(P)HX epimerase activity"/>
    <property type="evidence" value="ECO:0007669"/>
    <property type="project" value="UniProtKB-UniRule"/>
</dbReference>
<dbReference type="GO" id="GO:0046496">
    <property type="term" value="P:nicotinamide nucleotide metabolic process"/>
    <property type="evidence" value="ECO:0007669"/>
    <property type="project" value="UniProtKB-UniRule"/>
</dbReference>
<comment type="cofactor">
    <cofactor evidence="18 19">
        <name>K(+)</name>
        <dbReference type="ChEBI" id="CHEBI:29103"/>
    </cofactor>
    <text evidence="18 19">Binds 1 potassium ion per subunit.</text>
</comment>
<evidence type="ECO:0000256" key="7">
    <source>
        <dbReference type="ARBA" id="ARBA00022840"/>
    </source>
</evidence>
<evidence type="ECO:0000313" key="23">
    <source>
        <dbReference type="Proteomes" id="UP000310754"/>
    </source>
</evidence>
<comment type="subunit">
    <text evidence="17">Homotetramer.</text>
</comment>
<evidence type="ECO:0000256" key="5">
    <source>
        <dbReference type="ARBA" id="ARBA00022723"/>
    </source>
</evidence>
<accession>A0A4S4A6L5</accession>
<comment type="catalytic activity">
    <reaction evidence="16 17 19">
        <text>(6S)-NADPHX + ADP = AMP + phosphate + NADPH + H(+)</text>
        <dbReference type="Rhea" id="RHEA:32235"/>
        <dbReference type="ChEBI" id="CHEBI:15378"/>
        <dbReference type="ChEBI" id="CHEBI:43474"/>
        <dbReference type="ChEBI" id="CHEBI:57783"/>
        <dbReference type="ChEBI" id="CHEBI:64076"/>
        <dbReference type="ChEBI" id="CHEBI:456215"/>
        <dbReference type="ChEBI" id="CHEBI:456216"/>
        <dbReference type="EC" id="4.2.1.136"/>
    </reaction>
</comment>
<comment type="catalytic activity">
    <reaction evidence="1 18 19">
        <text>(6R)-NADHX = (6S)-NADHX</text>
        <dbReference type="Rhea" id="RHEA:32215"/>
        <dbReference type="ChEBI" id="CHEBI:64074"/>
        <dbReference type="ChEBI" id="CHEBI:64075"/>
        <dbReference type="EC" id="5.1.99.6"/>
    </reaction>
</comment>
<dbReference type="GO" id="GO:0110051">
    <property type="term" value="P:metabolite repair"/>
    <property type="evidence" value="ECO:0007669"/>
    <property type="project" value="TreeGrafter"/>
</dbReference>
<evidence type="ECO:0000256" key="16">
    <source>
        <dbReference type="ARBA" id="ARBA00049209"/>
    </source>
</evidence>
<evidence type="ECO:0000256" key="17">
    <source>
        <dbReference type="HAMAP-Rule" id="MF_01965"/>
    </source>
</evidence>
<protein>
    <recommendedName>
        <fullName evidence="19">Bifunctional NAD(P)H-hydrate repair enzyme</fullName>
    </recommendedName>
    <alternativeName>
        <fullName evidence="19">Nicotinamide nucleotide repair protein</fullName>
    </alternativeName>
    <domain>
        <recommendedName>
            <fullName evidence="19">ADP-dependent (S)-NAD(P)H-hydrate dehydratase</fullName>
            <ecNumber evidence="19">4.2.1.136</ecNumber>
        </recommendedName>
        <alternativeName>
            <fullName evidence="19">ADP-dependent NAD(P)HX dehydratase</fullName>
        </alternativeName>
    </domain>
    <domain>
        <recommendedName>
            <fullName evidence="19">NAD(P)H-hydrate epimerase</fullName>
            <ecNumber evidence="19">5.1.99.6</ecNumber>
        </recommendedName>
    </domain>
</protein>
<evidence type="ECO:0000256" key="3">
    <source>
        <dbReference type="ARBA" id="ARBA00006001"/>
    </source>
</evidence>
<dbReference type="Pfam" id="PF01256">
    <property type="entry name" value="Carb_kinase"/>
    <property type="match status" value="1"/>
</dbReference>
<evidence type="ECO:0000256" key="12">
    <source>
        <dbReference type="ARBA" id="ARBA00023239"/>
    </source>
</evidence>
<evidence type="ECO:0000256" key="1">
    <source>
        <dbReference type="ARBA" id="ARBA00000013"/>
    </source>
</evidence>
<comment type="caution">
    <text evidence="22">The sequence shown here is derived from an EMBL/GenBank/DDBJ whole genome shotgun (WGS) entry which is preliminary data.</text>
</comment>
<comment type="similarity">
    <text evidence="18">Belongs to the NnrE/AIBP family.</text>
</comment>
<evidence type="ECO:0000256" key="19">
    <source>
        <dbReference type="PIRNR" id="PIRNR017184"/>
    </source>
</evidence>
<evidence type="ECO:0000256" key="2">
    <source>
        <dbReference type="ARBA" id="ARBA00000909"/>
    </source>
</evidence>
<dbReference type="InterPro" id="IPR036652">
    <property type="entry name" value="YjeF_N_dom_sf"/>
</dbReference>
<comment type="cofactor">
    <cofactor evidence="17">
        <name>Mg(2+)</name>
        <dbReference type="ChEBI" id="CHEBI:18420"/>
    </cofactor>
</comment>
<evidence type="ECO:0000256" key="10">
    <source>
        <dbReference type="ARBA" id="ARBA00023027"/>
    </source>
</evidence>
<dbReference type="PROSITE" id="PS51383">
    <property type="entry name" value="YJEF_C_3"/>
    <property type="match status" value="1"/>
</dbReference>
<dbReference type="Proteomes" id="UP000310754">
    <property type="component" value="Unassembled WGS sequence"/>
</dbReference>
<comment type="catalytic activity">
    <reaction evidence="2 18 19">
        <text>(6R)-NADPHX = (6S)-NADPHX</text>
        <dbReference type="Rhea" id="RHEA:32227"/>
        <dbReference type="ChEBI" id="CHEBI:64076"/>
        <dbReference type="ChEBI" id="CHEBI:64077"/>
        <dbReference type="EC" id="5.1.99.6"/>
    </reaction>
</comment>
<dbReference type="InterPro" id="IPR000631">
    <property type="entry name" value="CARKD"/>
</dbReference>
<dbReference type="PANTHER" id="PTHR12592:SF0">
    <property type="entry name" value="ATP-DEPENDENT (S)-NAD(P)H-HYDRATE DEHYDRATASE"/>
    <property type="match status" value="1"/>
</dbReference>
<feature type="binding site" evidence="17">
    <location>
        <begin position="411"/>
        <end position="415"/>
    </location>
    <ligand>
        <name>AMP</name>
        <dbReference type="ChEBI" id="CHEBI:456215"/>
    </ligand>
</feature>
<feature type="binding site" evidence="17">
    <location>
        <position position="440"/>
    </location>
    <ligand>
        <name>AMP</name>
        <dbReference type="ChEBI" id="CHEBI:456215"/>
    </ligand>
</feature>
<dbReference type="SUPFAM" id="SSF53613">
    <property type="entry name" value="Ribokinase-like"/>
    <property type="match status" value="1"/>
</dbReference>
<organism evidence="22 23">
    <name type="scientific">Allorhizobium terrae</name>
    <dbReference type="NCBI Taxonomy" id="1848972"/>
    <lineage>
        <taxon>Bacteria</taxon>
        <taxon>Pseudomonadati</taxon>
        <taxon>Pseudomonadota</taxon>
        <taxon>Alphaproteobacteria</taxon>
        <taxon>Hyphomicrobiales</taxon>
        <taxon>Rhizobiaceae</taxon>
        <taxon>Rhizobium/Agrobacterium group</taxon>
        <taxon>Allorhizobium</taxon>
    </lineage>
</organism>
<comment type="similarity">
    <text evidence="17">Belongs to the NnrD/CARKD family.</text>
</comment>
<comment type="function">
    <text evidence="18">Catalyzes the epimerization of the S- and R-forms of NAD(P)HX, a damaged form of NAD(P)H that is a result of enzymatic or heat-dependent hydration. This is a prerequisite for the S-specific NAD(P)H-hydrate dehydratase to allow the repair of both epimers of NAD(P)HX.</text>
</comment>
<reference evidence="22 23" key="1">
    <citation type="submission" date="2019-04" db="EMBL/GenBank/DDBJ databases">
        <title>Rhizobium terrae sp. nov., isolated from a paddy soil.</title>
        <authorList>
            <person name="Lin S.-Y."/>
            <person name="Hameed A."/>
            <person name="Huang H.-I."/>
            <person name="Young C.-C."/>
        </authorList>
    </citation>
    <scope>NUCLEOTIDE SEQUENCE [LARGE SCALE GENOMIC DNA]</scope>
    <source>
        <strain evidence="22 23">CC-HIH110</strain>
    </source>
</reference>
<feature type="binding site" evidence="18">
    <location>
        <position position="159"/>
    </location>
    <ligand>
        <name>K(+)</name>
        <dbReference type="ChEBI" id="CHEBI:29103"/>
    </ligand>
</feature>
<feature type="binding site" evidence="17">
    <location>
        <position position="374"/>
    </location>
    <ligand>
        <name>(6S)-NADPHX</name>
        <dbReference type="ChEBI" id="CHEBI:64076"/>
    </ligand>
</feature>
<comment type="similarity">
    <text evidence="3 19">In the N-terminal section; belongs to the NnrE/AIBP family.</text>
</comment>
<keyword evidence="23" id="KW-1185">Reference proteome</keyword>